<dbReference type="EC" id="3.4.23.36" evidence="9"/>
<comment type="pathway">
    <text evidence="9">Protein modification; lipoprotein biosynthesis (signal peptide cleavage).</text>
</comment>
<dbReference type="Pfam" id="PF01252">
    <property type="entry name" value="Peptidase_A8"/>
    <property type="match status" value="1"/>
</dbReference>
<reference evidence="12" key="1">
    <citation type="journal article" date="2019" name="Int. J. Syst. Evol. Microbiol.">
        <title>The Global Catalogue of Microorganisms (GCM) 10K type strain sequencing project: providing services to taxonomists for standard genome sequencing and annotation.</title>
        <authorList>
            <consortium name="The Broad Institute Genomics Platform"/>
            <consortium name="The Broad Institute Genome Sequencing Center for Infectious Disease"/>
            <person name="Wu L."/>
            <person name="Ma J."/>
        </authorList>
    </citation>
    <scope>NUCLEOTIDE SEQUENCE [LARGE SCALE GENOMIC DNA]</scope>
    <source>
        <strain evidence="12">CCUG 57942</strain>
    </source>
</reference>
<comment type="function">
    <text evidence="9">This protein specifically catalyzes the removal of signal peptides from prolipoproteins.</text>
</comment>
<feature type="active site" evidence="9">
    <location>
        <position position="163"/>
    </location>
</feature>
<feature type="active site" evidence="9">
    <location>
        <position position="183"/>
    </location>
</feature>
<accession>A0ABW4ZCJ5</accession>
<dbReference type="RefSeq" id="WP_377178334.1">
    <property type="nucleotide sequence ID" value="NZ_JBHUJB010000049.1"/>
</dbReference>
<keyword evidence="12" id="KW-1185">Reference proteome</keyword>
<keyword evidence="3 9" id="KW-0645">Protease</keyword>
<keyword evidence="4 9" id="KW-0812">Transmembrane</keyword>
<organism evidence="11 12">
    <name type="scientific">Rubritalea tangerina</name>
    <dbReference type="NCBI Taxonomy" id="430798"/>
    <lineage>
        <taxon>Bacteria</taxon>
        <taxon>Pseudomonadati</taxon>
        <taxon>Verrucomicrobiota</taxon>
        <taxon>Verrucomicrobiia</taxon>
        <taxon>Verrucomicrobiales</taxon>
        <taxon>Rubritaleaceae</taxon>
        <taxon>Rubritalea</taxon>
    </lineage>
</organism>
<feature type="transmembrane region" description="Helical" evidence="9">
    <location>
        <begin position="90"/>
        <end position="110"/>
    </location>
</feature>
<evidence type="ECO:0000256" key="1">
    <source>
        <dbReference type="ARBA" id="ARBA00006139"/>
    </source>
</evidence>
<sequence>MPRLLPLLLKISLPLVVLDQLTKWWVVFNLKQPYLPYQTYPYLAPAGEFKGKYWLASNHVDLIPVIDGYFNINRVHNQGVAFGFGNGTDWAPIVFLIVPIVALTVVSLLWKKGVFVGWAKWSAPLLVAGVVGNLIDRLTQGFVLKGYEGESFWTRLSEGYVVDFIDVTIPFINYRWPSFNVADSCICIAASLLFLSAFQAEDKVKDQSK</sequence>
<evidence type="ECO:0000256" key="8">
    <source>
        <dbReference type="ARBA" id="ARBA00023136"/>
    </source>
</evidence>
<protein>
    <recommendedName>
        <fullName evidence="9">Lipoprotein signal peptidase</fullName>
        <ecNumber evidence="9">3.4.23.36</ecNumber>
    </recommendedName>
    <alternativeName>
        <fullName evidence="9">Prolipoprotein signal peptidase</fullName>
    </alternativeName>
    <alternativeName>
        <fullName evidence="9">Signal peptidase II</fullName>
        <shortName evidence="9">SPase II</shortName>
    </alternativeName>
</protein>
<evidence type="ECO:0000313" key="11">
    <source>
        <dbReference type="EMBL" id="MFD2159620.1"/>
    </source>
</evidence>
<evidence type="ECO:0000256" key="4">
    <source>
        <dbReference type="ARBA" id="ARBA00022692"/>
    </source>
</evidence>
<keyword evidence="2 9" id="KW-1003">Cell membrane</keyword>
<gene>
    <name evidence="9" type="primary">lspA</name>
    <name evidence="11" type="ORF">ACFSW8_11975</name>
</gene>
<comment type="subcellular location">
    <subcellularLocation>
        <location evidence="9">Cell membrane</location>
        <topology evidence="9">Multi-pass membrane protein</topology>
    </subcellularLocation>
</comment>
<comment type="catalytic activity">
    <reaction evidence="9">
        <text>Release of signal peptides from bacterial membrane prolipoproteins. Hydrolyzes -Xaa-Yaa-Zaa-|-(S,diacylglyceryl)Cys-, in which Xaa is hydrophobic (preferably Leu), and Yaa (Ala or Ser) and Zaa (Gly or Ala) have small, neutral side chains.</text>
        <dbReference type="EC" id="3.4.23.36"/>
    </reaction>
</comment>
<dbReference type="PRINTS" id="PR00781">
    <property type="entry name" value="LIPOSIGPTASE"/>
</dbReference>
<comment type="similarity">
    <text evidence="1 9 10">Belongs to the peptidase A8 family.</text>
</comment>
<evidence type="ECO:0000256" key="10">
    <source>
        <dbReference type="RuleBase" id="RU004181"/>
    </source>
</evidence>
<evidence type="ECO:0000256" key="7">
    <source>
        <dbReference type="ARBA" id="ARBA00022989"/>
    </source>
</evidence>
<keyword evidence="8 9" id="KW-0472">Membrane</keyword>
<keyword evidence="5 9" id="KW-0064">Aspartyl protease</keyword>
<dbReference type="InterPro" id="IPR001872">
    <property type="entry name" value="Peptidase_A8"/>
</dbReference>
<keyword evidence="6 9" id="KW-0378">Hydrolase</keyword>
<proteinExistence type="inferred from homology"/>
<evidence type="ECO:0000256" key="6">
    <source>
        <dbReference type="ARBA" id="ARBA00022801"/>
    </source>
</evidence>
<dbReference type="PANTHER" id="PTHR33695">
    <property type="entry name" value="LIPOPROTEIN SIGNAL PEPTIDASE"/>
    <property type="match status" value="1"/>
</dbReference>
<dbReference type="PANTHER" id="PTHR33695:SF1">
    <property type="entry name" value="LIPOPROTEIN SIGNAL PEPTIDASE"/>
    <property type="match status" value="1"/>
</dbReference>
<dbReference type="EMBL" id="JBHUJB010000049">
    <property type="protein sequence ID" value="MFD2159620.1"/>
    <property type="molecule type" value="Genomic_DNA"/>
</dbReference>
<comment type="caution">
    <text evidence="9">Lacks conserved residue(s) required for the propagation of feature annotation.</text>
</comment>
<evidence type="ECO:0000256" key="5">
    <source>
        <dbReference type="ARBA" id="ARBA00022750"/>
    </source>
</evidence>
<evidence type="ECO:0000313" key="12">
    <source>
        <dbReference type="Proteomes" id="UP001597389"/>
    </source>
</evidence>
<evidence type="ECO:0000256" key="9">
    <source>
        <dbReference type="HAMAP-Rule" id="MF_00161"/>
    </source>
</evidence>
<comment type="caution">
    <text evidence="11">The sequence shown here is derived from an EMBL/GenBank/DDBJ whole genome shotgun (WGS) entry which is preliminary data.</text>
</comment>
<evidence type="ECO:0000256" key="3">
    <source>
        <dbReference type="ARBA" id="ARBA00022670"/>
    </source>
</evidence>
<name>A0ABW4ZCJ5_9BACT</name>
<dbReference type="Proteomes" id="UP001597389">
    <property type="component" value="Unassembled WGS sequence"/>
</dbReference>
<keyword evidence="7 9" id="KW-1133">Transmembrane helix</keyword>
<dbReference type="HAMAP" id="MF_00161">
    <property type="entry name" value="LspA"/>
    <property type="match status" value="1"/>
</dbReference>
<evidence type="ECO:0000256" key="2">
    <source>
        <dbReference type="ARBA" id="ARBA00022475"/>
    </source>
</evidence>